<comment type="caution">
    <text evidence="3">The sequence shown here is derived from an EMBL/GenBank/DDBJ whole genome shotgun (WGS) entry which is preliminary data.</text>
</comment>
<protein>
    <submittedName>
        <fullName evidence="3">Uncharacterized protein</fullName>
    </submittedName>
</protein>
<evidence type="ECO:0000256" key="2">
    <source>
        <dbReference type="SAM" id="SignalP"/>
    </source>
</evidence>
<dbReference type="EMBL" id="JXBC01000002">
    <property type="protein sequence ID" value="KIU12829.1"/>
    <property type="molecule type" value="Genomic_DNA"/>
</dbReference>
<evidence type="ECO:0000313" key="4">
    <source>
        <dbReference type="Proteomes" id="UP000032247"/>
    </source>
</evidence>
<feature type="transmembrane region" description="Helical" evidence="1">
    <location>
        <begin position="59"/>
        <end position="78"/>
    </location>
</feature>
<dbReference type="AlphaFoldDB" id="A0A0D1JJW6"/>
<keyword evidence="1" id="KW-0472">Membrane</keyword>
<accession>A0A0D1JJW6</accession>
<keyword evidence="1" id="KW-0812">Transmembrane</keyword>
<name>A0A0D1JJW6_BACIU</name>
<evidence type="ECO:0000313" key="3">
    <source>
        <dbReference type="EMBL" id="KIU12829.1"/>
    </source>
</evidence>
<sequence length="119" mass="13188">MKKVTILKASILFLAIASFHLFSIPHAFDIGHHYKAVADQQEMHEMKAGQNADDEKKSITGAFTLTALWAMAVLLLTAEKYGILPQTSAEKKLYTGQILSIVLFRQTSCSTSPDYVTKI</sequence>
<proteinExistence type="predicted"/>
<dbReference type="Proteomes" id="UP000032247">
    <property type="component" value="Unassembled WGS sequence"/>
</dbReference>
<dbReference type="PATRIC" id="fig|1423.173.peg.1713"/>
<gene>
    <name evidence="3" type="ORF">SC09_Contig19orf01413</name>
</gene>
<keyword evidence="2" id="KW-0732">Signal</keyword>
<feature type="signal peptide" evidence="2">
    <location>
        <begin position="1"/>
        <end position="27"/>
    </location>
</feature>
<organism evidence="3 4">
    <name type="scientific">Bacillus subtilis</name>
    <dbReference type="NCBI Taxonomy" id="1423"/>
    <lineage>
        <taxon>Bacteria</taxon>
        <taxon>Bacillati</taxon>
        <taxon>Bacillota</taxon>
        <taxon>Bacilli</taxon>
        <taxon>Bacillales</taxon>
        <taxon>Bacillaceae</taxon>
        <taxon>Bacillus</taxon>
    </lineage>
</organism>
<feature type="chain" id="PRO_5002231710" evidence="2">
    <location>
        <begin position="28"/>
        <end position="119"/>
    </location>
</feature>
<reference evidence="3 4" key="1">
    <citation type="submission" date="2014-12" db="EMBL/GenBank/DDBJ databases">
        <title>Comparative genome analysis of Bacillus coagulans HM-08, Clostridium butyricum HM-68, Bacillus subtilis HM-66 and Bacillus licheniformis BL-09.</title>
        <authorList>
            <person name="Zhang H."/>
        </authorList>
    </citation>
    <scope>NUCLEOTIDE SEQUENCE [LARGE SCALE GENOMIC DNA]</scope>
    <source>
        <strain evidence="3 4">HM-66</strain>
    </source>
</reference>
<dbReference type="STRING" id="483913.AN935_09435"/>
<keyword evidence="1" id="KW-1133">Transmembrane helix</keyword>
<evidence type="ECO:0000256" key="1">
    <source>
        <dbReference type="SAM" id="Phobius"/>
    </source>
</evidence>